<dbReference type="GO" id="GO:0098797">
    <property type="term" value="C:plasma membrane protein complex"/>
    <property type="evidence" value="ECO:0007669"/>
    <property type="project" value="TreeGrafter"/>
</dbReference>
<reference evidence="3" key="2">
    <citation type="journal article" date="2018" name="Biosci. Biotechnol. Biochem.">
        <title>Polysaccharide hydrolase of the hadal zone amphipods Hirondellea gigas.</title>
        <authorList>
            <person name="Kobayashi H."/>
            <person name="Nagahama T."/>
            <person name="Arai W."/>
            <person name="Sasagawa Y."/>
            <person name="Umeda M."/>
            <person name="Hayashi T."/>
            <person name="Nikaido I."/>
            <person name="Watanabe H."/>
            <person name="Oguri K."/>
            <person name="Kitazato H."/>
            <person name="Fujioka K."/>
            <person name="Kido Y."/>
            <person name="Takami H."/>
        </authorList>
    </citation>
    <scope>NUCLEOTIDE SEQUENCE</scope>
    <source>
        <tissue evidence="3">Whole body</tissue>
    </source>
</reference>
<dbReference type="PANTHER" id="PTHR46819:SF1">
    <property type="entry name" value="EF-HAND CALCIUM-BINDING DOMAIN-CONTAINING PROTEIN 7"/>
    <property type="match status" value="1"/>
</dbReference>
<evidence type="ECO:0000313" key="4">
    <source>
        <dbReference type="EMBL" id="LAC20466.1"/>
    </source>
</evidence>
<accession>A0A2P2HX68</accession>
<dbReference type="SUPFAM" id="SSF47473">
    <property type="entry name" value="EF-hand"/>
    <property type="match status" value="1"/>
</dbReference>
<evidence type="ECO:0000256" key="2">
    <source>
        <dbReference type="ARBA" id="ARBA00022737"/>
    </source>
</evidence>
<dbReference type="EMBL" id="IACF01000455">
    <property type="protein sequence ID" value="LAB66230.1"/>
    <property type="molecule type" value="mRNA"/>
</dbReference>
<name>A0A2P2HX68_9CRUS</name>
<sequence>MEDSRHKELHAAYLCVKSSVAEDLASFQEIKLALQYAGYNPSEPLVQKIWSENSPNGITFEEFLGVIGKMKTVTADDLAAVFCNVFGSAESKVTVKDFKQLLVTGDDKNELSDSDINYILQEANVLNVDSIDCGKLARVILQTINELKQLSVEKLEEKSNHHRLNSKTFTKRHHKANSSSVNGSTWFTSILKGNFYVDHPSLISHQYSLNINEDGVTVVKIEPLTSDDGYIGSVDMLAYIFREGSDGGRTFVGVTEQQDSEGVNFWQGELTAGNYLIIPFTSGCRLPIPVPSAAEEIGLITRDAGAGRVLLTRQFRALLIQIFDQLDLDNSGGLSRQEFNLYNWRTSGEEVQDDEWAVVQSNFTVHNNELTPEGFLDLHQLEAEDSGGAEDDLWLSLQAMGYNHSGQSVGCAGYSVSALSQVCNPSLQVCGLRSGGLLLDKAIVRHTMESSQPVRIKNMLDLIKYQHVSRDRAIIVLQNKSQRAVRVCVDASSSNNVISHRNGLSVTLDLPAKSAIVAHHFLPKHPNLPWQLVCNETLL</sequence>
<organism evidence="3">
    <name type="scientific">Hirondellea gigas</name>
    <dbReference type="NCBI Taxonomy" id="1518452"/>
    <lineage>
        <taxon>Eukaryota</taxon>
        <taxon>Metazoa</taxon>
        <taxon>Ecdysozoa</taxon>
        <taxon>Arthropoda</taxon>
        <taxon>Crustacea</taxon>
        <taxon>Multicrustacea</taxon>
        <taxon>Malacostraca</taxon>
        <taxon>Eumalacostraca</taxon>
        <taxon>Peracarida</taxon>
        <taxon>Amphipoda</taxon>
        <taxon>Amphilochidea</taxon>
        <taxon>Lysianassida</taxon>
        <taxon>Lysianassidira</taxon>
        <taxon>Lysianassoidea</taxon>
        <taxon>Lysianassidae</taxon>
        <taxon>Hirondellea</taxon>
    </lineage>
</organism>
<dbReference type="EMBL" id="IACT01001103">
    <property type="protein sequence ID" value="LAC20466.1"/>
    <property type="molecule type" value="mRNA"/>
</dbReference>
<dbReference type="GO" id="GO:1903569">
    <property type="term" value="P:positive regulation of protein localization to ciliary membrane"/>
    <property type="evidence" value="ECO:0007669"/>
    <property type="project" value="TreeGrafter"/>
</dbReference>
<proteinExistence type="evidence at transcript level"/>
<reference evidence="4" key="1">
    <citation type="submission" date="2017-11" db="EMBL/GenBank/DDBJ databases">
        <title>The sensing device of the deep-sea amphipod.</title>
        <authorList>
            <person name="Kobayashi H."/>
            <person name="Nagahama T."/>
            <person name="Arai W."/>
            <person name="Sasagawa Y."/>
            <person name="Umeda M."/>
            <person name="Hayashi T."/>
            <person name="Nikaido I."/>
            <person name="Watanabe H."/>
            <person name="Oguri K."/>
            <person name="Kitazato H."/>
            <person name="Fujioka K."/>
            <person name="Kido Y."/>
            <person name="Takami H."/>
        </authorList>
    </citation>
    <scope>NUCLEOTIDE SEQUENCE</scope>
    <source>
        <tissue evidence="4">Whole body</tissue>
    </source>
</reference>
<dbReference type="InterPro" id="IPR052266">
    <property type="entry name" value="Miro-EF-hand_domain"/>
</dbReference>
<keyword evidence="2" id="KW-0677">Repeat</keyword>
<keyword evidence="1" id="KW-0479">Metal-binding</keyword>
<dbReference type="Gene3D" id="1.10.238.10">
    <property type="entry name" value="EF-hand"/>
    <property type="match status" value="2"/>
</dbReference>
<dbReference type="InterPro" id="IPR011992">
    <property type="entry name" value="EF-hand-dom_pair"/>
</dbReference>
<dbReference type="GO" id="GO:0046872">
    <property type="term" value="F:metal ion binding"/>
    <property type="evidence" value="ECO:0007669"/>
    <property type="project" value="UniProtKB-KW"/>
</dbReference>
<dbReference type="AlphaFoldDB" id="A0A2P2HX68"/>
<evidence type="ECO:0000313" key="3">
    <source>
        <dbReference type="EMBL" id="LAB66230.1"/>
    </source>
</evidence>
<dbReference type="PANTHER" id="PTHR46819">
    <property type="entry name" value="EF-HAND CALCIUM-BINDING DOMAIN-CONTAINING PROTEIN 7"/>
    <property type="match status" value="1"/>
</dbReference>
<dbReference type="GO" id="GO:0060170">
    <property type="term" value="C:ciliary membrane"/>
    <property type="evidence" value="ECO:0007669"/>
    <property type="project" value="TreeGrafter"/>
</dbReference>
<evidence type="ECO:0000256" key="1">
    <source>
        <dbReference type="ARBA" id="ARBA00022723"/>
    </source>
</evidence>
<protein>
    <submittedName>
        <fullName evidence="3 4">EF-hand calcium-binding domain-containing protein 7-like</fullName>
    </submittedName>
</protein>